<dbReference type="WBParaSite" id="NBR_0000625201-mRNA-1">
    <property type="protein sequence ID" value="NBR_0000625201-mRNA-1"/>
    <property type="gene ID" value="NBR_0000625201"/>
</dbReference>
<gene>
    <name evidence="2" type="ORF">NBR_LOCUS6253</name>
</gene>
<dbReference type="PANTHER" id="PTHR21523">
    <property type="match status" value="1"/>
</dbReference>
<evidence type="ECO:0000313" key="4">
    <source>
        <dbReference type="WBParaSite" id="NBR_0000625201-mRNA-1"/>
    </source>
</evidence>
<evidence type="ECO:0000313" key="3">
    <source>
        <dbReference type="Proteomes" id="UP000271162"/>
    </source>
</evidence>
<dbReference type="PANTHER" id="PTHR21523:SF38">
    <property type="entry name" value="MLT-TEN (MLT-10) RELATED"/>
    <property type="match status" value="1"/>
</dbReference>
<organism evidence="4">
    <name type="scientific">Nippostrongylus brasiliensis</name>
    <name type="common">Rat hookworm</name>
    <dbReference type="NCBI Taxonomy" id="27835"/>
    <lineage>
        <taxon>Eukaryota</taxon>
        <taxon>Metazoa</taxon>
        <taxon>Ecdysozoa</taxon>
        <taxon>Nematoda</taxon>
        <taxon>Chromadorea</taxon>
        <taxon>Rhabditida</taxon>
        <taxon>Rhabditina</taxon>
        <taxon>Rhabditomorpha</taxon>
        <taxon>Strongyloidea</taxon>
        <taxon>Heligmosomidae</taxon>
        <taxon>Nippostrongylus</taxon>
    </lineage>
</organism>
<protein>
    <submittedName>
        <fullName evidence="4">Salivary glue protein Sgs-3 (inferred by orthology to a D. melanogaster protein)</fullName>
    </submittedName>
</protein>
<proteinExistence type="predicted"/>
<feature type="compositionally biased region" description="Basic and acidic residues" evidence="1">
    <location>
        <begin position="391"/>
        <end position="427"/>
    </location>
</feature>
<reference evidence="4" key="1">
    <citation type="submission" date="2017-02" db="UniProtKB">
        <authorList>
            <consortium name="WormBaseParasite"/>
        </authorList>
    </citation>
    <scope>IDENTIFICATION</scope>
</reference>
<accession>A0A0N4XU85</accession>
<dbReference type="Pfam" id="PF04870">
    <property type="entry name" value="Moulting_cycle"/>
    <property type="match status" value="1"/>
</dbReference>
<name>A0A0N4XU85_NIPBR</name>
<sequence>MEEAQTSFDKVSVMSPRLFSLFPETSKSPRRRLLSPTILSFQKEGFFSLPELFNASAFIFVSDRKHQQLLIDMIMDVSGAGGTLQELIAQIKPEMEEVKNVKFPLVERLSKKSAQWKRAHSTLTDEQRSDYDRNGFAFLNADQLALIYDQRGNCPKKGRELREFLLILPFLEYENYGVNLTELGSLSKEQKIERLERDIRSLASMSRPSWPSWAMERTGHRKRREAEGEEHHGVEFLTLQPAAFTHLVGSGAALELVTLSPRAFIDEVDTLSPRAFAASILSPNALIARVLSPTAFRVEVLSPRALHTWVLSPEAFLAEILTPRFLDARVLSPQVLLVEVLSPGILAPHFQSSETAAVLVLSPNILSPRIQSDEKMVIEVLSPHFLGGAHSAEEKGTGVEGGHGDDKHTGDDHHGHGDHHEGEHHGENEWIHFVGFGKQP</sequence>
<dbReference type="AlphaFoldDB" id="A0A0N4XU85"/>
<dbReference type="EMBL" id="UYSL01019788">
    <property type="protein sequence ID" value="VDL69842.1"/>
    <property type="molecule type" value="Genomic_DNA"/>
</dbReference>
<keyword evidence="3" id="KW-1185">Reference proteome</keyword>
<reference evidence="2 3" key="2">
    <citation type="submission" date="2018-11" db="EMBL/GenBank/DDBJ databases">
        <authorList>
            <consortium name="Pathogen Informatics"/>
        </authorList>
    </citation>
    <scope>NUCLEOTIDE SEQUENCE [LARGE SCALE GENOMIC DNA]</scope>
</reference>
<evidence type="ECO:0000313" key="2">
    <source>
        <dbReference type="EMBL" id="VDL69842.1"/>
    </source>
</evidence>
<dbReference type="OMA" id="SWAMERT"/>
<dbReference type="STRING" id="27835.A0A0N4XU85"/>
<evidence type="ECO:0000256" key="1">
    <source>
        <dbReference type="SAM" id="MobiDB-lite"/>
    </source>
</evidence>
<dbReference type="InterPro" id="IPR006954">
    <property type="entry name" value="Mlt-10-like"/>
</dbReference>
<dbReference type="Proteomes" id="UP000271162">
    <property type="component" value="Unassembled WGS sequence"/>
</dbReference>
<feature type="region of interest" description="Disordered" evidence="1">
    <location>
        <begin position="389"/>
        <end position="427"/>
    </location>
</feature>